<dbReference type="InterPro" id="IPR051852">
    <property type="entry name" value="Alpha-type_PK"/>
</dbReference>
<sequence>MAAWFLKAFFKHANDLNVPVETNLAFAEGFLAEELHSPTPASGVKEIDSELPGLTWLVEPKQSSIVEHFTYTLAHKSHKKDLRSATVQAFAHLVWGHSNRTLIFADLQGTRALVGQKDGMILFDPMPHMKTGDSGIGDFGIQGIKSFFHDHVCGDVCLRLQLDKSAPLSLKSQEDQDDDDESDGGGQPEEIMDLDVEILNTT</sequence>
<evidence type="ECO:0000256" key="3">
    <source>
        <dbReference type="ARBA" id="ARBA00022741"/>
    </source>
</evidence>
<dbReference type="Proteomes" id="UP000623467">
    <property type="component" value="Unassembled WGS sequence"/>
</dbReference>
<dbReference type="OrthoDB" id="2744370at2759"/>
<keyword evidence="2" id="KW-0808">Transferase</keyword>
<dbReference type="GO" id="GO:0004674">
    <property type="term" value="F:protein serine/threonine kinase activity"/>
    <property type="evidence" value="ECO:0007669"/>
    <property type="project" value="UniProtKB-KW"/>
</dbReference>
<evidence type="ECO:0000256" key="1">
    <source>
        <dbReference type="ARBA" id="ARBA00022527"/>
    </source>
</evidence>
<dbReference type="PANTHER" id="PTHR45992:SF2">
    <property type="entry name" value="EUKARYOTIC ELONGATION FACTOR 2 KINASE"/>
    <property type="match status" value="1"/>
</dbReference>
<evidence type="ECO:0000256" key="4">
    <source>
        <dbReference type="ARBA" id="ARBA00022777"/>
    </source>
</evidence>
<dbReference type="AlphaFoldDB" id="A0A8H6YXG2"/>
<dbReference type="EMBL" id="JACAZH010000006">
    <property type="protein sequence ID" value="KAF7366586.1"/>
    <property type="molecule type" value="Genomic_DNA"/>
</dbReference>
<evidence type="ECO:0000256" key="6">
    <source>
        <dbReference type="SAM" id="MobiDB-lite"/>
    </source>
</evidence>
<keyword evidence="9" id="KW-1185">Reference proteome</keyword>
<evidence type="ECO:0000313" key="8">
    <source>
        <dbReference type="EMBL" id="KAF7366586.1"/>
    </source>
</evidence>
<feature type="region of interest" description="Disordered" evidence="6">
    <location>
        <begin position="168"/>
        <end position="202"/>
    </location>
</feature>
<name>A0A8H6YXG2_9AGAR</name>
<organism evidence="8 9">
    <name type="scientific">Mycena sanguinolenta</name>
    <dbReference type="NCBI Taxonomy" id="230812"/>
    <lineage>
        <taxon>Eukaryota</taxon>
        <taxon>Fungi</taxon>
        <taxon>Dikarya</taxon>
        <taxon>Basidiomycota</taxon>
        <taxon>Agaricomycotina</taxon>
        <taxon>Agaricomycetes</taxon>
        <taxon>Agaricomycetidae</taxon>
        <taxon>Agaricales</taxon>
        <taxon>Marasmiineae</taxon>
        <taxon>Mycenaceae</taxon>
        <taxon>Mycena</taxon>
    </lineage>
</organism>
<comment type="caution">
    <text evidence="8">The sequence shown here is derived from an EMBL/GenBank/DDBJ whole genome shotgun (WGS) entry which is preliminary data.</text>
</comment>
<keyword evidence="1" id="KW-0723">Serine/threonine-protein kinase</keyword>
<proteinExistence type="predicted"/>
<evidence type="ECO:0000313" key="9">
    <source>
        <dbReference type="Proteomes" id="UP000623467"/>
    </source>
</evidence>
<dbReference type="InterPro" id="IPR011009">
    <property type="entry name" value="Kinase-like_dom_sf"/>
</dbReference>
<dbReference type="GO" id="GO:0031037">
    <property type="term" value="P:myosin II filament disassembly"/>
    <property type="evidence" value="ECO:0007669"/>
    <property type="project" value="TreeGrafter"/>
</dbReference>
<gene>
    <name evidence="8" type="ORF">MSAN_00916100</name>
</gene>
<keyword evidence="3" id="KW-0547">Nucleotide-binding</keyword>
<dbReference type="PROSITE" id="PS51158">
    <property type="entry name" value="ALPHA_KINASE"/>
    <property type="match status" value="1"/>
</dbReference>
<evidence type="ECO:0000259" key="7">
    <source>
        <dbReference type="PROSITE" id="PS51158"/>
    </source>
</evidence>
<dbReference type="PANTHER" id="PTHR45992">
    <property type="entry name" value="EUKARYOTIC ELONGATION FACTOR 2 KINASE-RELATED"/>
    <property type="match status" value="1"/>
</dbReference>
<keyword evidence="5" id="KW-0067">ATP-binding</keyword>
<protein>
    <recommendedName>
        <fullName evidence="7">Alpha-type protein kinase domain-containing protein</fullName>
    </recommendedName>
</protein>
<feature type="domain" description="Alpha-type protein kinase" evidence="7">
    <location>
        <begin position="1"/>
        <end position="165"/>
    </location>
</feature>
<dbReference type="Pfam" id="PF02816">
    <property type="entry name" value="Alpha_kinase"/>
    <property type="match status" value="1"/>
</dbReference>
<dbReference type="Gene3D" id="3.20.200.10">
    <property type="entry name" value="MHCK/EF2 kinase"/>
    <property type="match status" value="1"/>
</dbReference>
<keyword evidence="4" id="KW-0418">Kinase</keyword>
<evidence type="ECO:0000256" key="2">
    <source>
        <dbReference type="ARBA" id="ARBA00022679"/>
    </source>
</evidence>
<dbReference type="InterPro" id="IPR004166">
    <property type="entry name" value="a-kinase_dom"/>
</dbReference>
<evidence type="ECO:0000256" key="5">
    <source>
        <dbReference type="ARBA" id="ARBA00022840"/>
    </source>
</evidence>
<reference evidence="8" key="1">
    <citation type="submission" date="2020-05" db="EMBL/GenBank/DDBJ databases">
        <title>Mycena genomes resolve the evolution of fungal bioluminescence.</title>
        <authorList>
            <person name="Tsai I.J."/>
        </authorList>
    </citation>
    <scope>NUCLEOTIDE SEQUENCE</scope>
    <source>
        <strain evidence="8">160909Yilan</strain>
    </source>
</reference>
<dbReference type="SUPFAM" id="SSF56112">
    <property type="entry name" value="Protein kinase-like (PK-like)"/>
    <property type="match status" value="1"/>
</dbReference>
<accession>A0A8H6YXG2</accession>
<dbReference type="CDD" id="cd04515">
    <property type="entry name" value="Alpha_kinase"/>
    <property type="match status" value="1"/>
</dbReference>
<dbReference type="GO" id="GO:1903013">
    <property type="term" value="P:response to differentiation-inducing factor 1"/>
    <property type="evidence" value="ECO:0007669"/>
    <property type="project" value="TreeGrafter"/>
</dbReference>
<dbReference type="GO" id="GO:0005524">
    <property type="term" value="F:ATP binding"/>
    <property type="evidence" value="ECO:0007669"/>
    <property type="project" value="UniProtKB-KW"/>
</dbReference>